<organism evidence="2">
    <name type="scientific">viral metagenome</name>
    <dbReference type="NCBI Taxonomy" id="1070528"/>
    <lineage>
        <taxon>unclassified sequences</taxon>
        <taxon>metagenomes</taxon>
        <taxon>organismal metagenomes</taxon>
    </lineage>
</organism>
<name>A0A6C0B5T8_9ZZZZ</name>
<evidence type="ECO:0000313" key="2">
    <source>
        <dbReference type="EMBL" id="QHS86898.1"/>
    </source>
</evidence>
<feature type="compositionally biased region" description="Pro residues" evidence="1">
    <location>
        <begin position="544"/>
        <end position="570"/>
    </location>
</feature>
<accession>A0A6C0B5T8</accession>
<dbReference type="EMBL" id="MN739065">
    <property type="protein sequence ID" value="QHS86898.1"/>
    <property type="molecule type" value="Genomic_DNA"/>
</dbReference>
<evidence type="ECO:0000256" key="1">
    <source>
        <dbReference type="SAM" id="MobiDB-lite"/>
    </source>
</evidence>
<dbReference type="AlphaFoldDB" id="A0A6C0B5T8"/>
<protein>
    <submittedName>
        <fullName evidence="2">Uncharacterized protein</fullName>
    </submittedName>
</protein>
<sequence>MPSEIINIVGGTTGVKKNPKSLSKEEMEVRVLNRAPLPIDTVIASTNAAAVANGAATAASSTAIAATQVVSQSVFQNLTLKYQMTQSVSGAIRNLRHETIPISKIICEITDNEAGEESWGEAKNVLVEFNPHSIKVSGDGNGYPSVERLLTSHQRGNQHEINNDKDTKVAKTGKFCEGKFSQFAIVDKRTEVTTIDGMFVICKSDVETMKSNNNFNPTVMPRKATPSELEELNINLETSHGTTVILERFVCEYDPQEQYEQFKKIAPHLYKSLGSSTFKTITVVCGEESVVFDNFTDFTAYSGAPISHKFEGEIVLHTTSQGERYNVPYATISSSITRTDKKFGKVPQSSKVDKFSLPFKFTVLASELEHDTVEETGWKFRRNGRNLNILNSHEFGAGGGMYRGKGCRGEINFGVSPILDIVMGVTPLKDIPISKFGSLPKVLRESLKYIGNKGAKLSETIWAESRKCTEAELLDLMDDTNFGSLSLEGLKMRLSILTTIKESKSYKSKTGYRLDGRNGQLKKIISNETLSKTLTQLINNKTTPPAPSPPTPPTPPAPAPPTPPTPPAPPTEHELLVAEIQQTLRDHRVECSNYTDVDLKKIKTFLEQFKFDT</sequence>
<reference evidence="2" key="1">
    <citation type="journal article" date="2020" name="Nature">
        <title>Giant virus diversity and host interactions through global metagenomics.</title>
        <authorList>
            <person name="Schulz F."/>
            <person name="Roux S."/>
            <person name="Paez-Espino D."/>
            <person name="Jungbluth S."/>
            <person name="Walsh D.A."/>
            <person name="Denef V.J."/>
            <person name="McMahon K.D."/>
            <person name="Konstantinidis K.T."/>
            <person name="Eloe-Fadrosh E.A."/>
            <person name="Kyrpides N.C."/>
            <person name="Woyke T."/>
        </authorList>
    </citation>
    <scope>NUCLEOTIDE SEQUENCE</scope>
    <source>
        <strain evidence="2">GVMAG-M-3300009422-16</strain>
    </source>
</reference>
<proteinExistence type="predicted"/>
<feature type="region of interest" description="Disordered" evidence="1">
    <location>
        <begin position="539"/>
        <end position="571"/>
    </location>
</feature>